<dbReference type="Pfam" id="PF13707">
    <property type="entry name" value="RloB"/>
    <property type="match status" value="1"/>
</dbReference>
<sequence>MKFRHKKTTGYYSISTEGKNQTETNYFSGFANRKVHIHFATGRFTDPVNMVKKLSSEMKNKSFNRDLGDKTFCLIDADVSPSKNQEIAEAEKIARQRGIDLIVSAPCFELWFLCHYSFSMKQYGSNDELIADLMKNKEFSDYKKNCTGLYDKLLPWLDKAINNAKRLEVELIKLGKTKHTVDFSPSTEAYHVVETIKQIEKSNSES</sequence>
<dbReference type="EMBL" id="FOSF01000064">
    <property type="protein sequence ID" value="SFK38513.1"/>
    <property type="molecule type" value="Genomic_DNA"/>
</dbReference>
<dbReference type="InterPro" id="IPR025591">
    <property type="entry name" value="RloB"/>
</dbReference>
<evidence type="ECO:0000313" key="1">
    <source>
        <dbReference type="EMBL" id="SFK38513.1"/>
    </source>
</evidence>
<accession>A0A662ZDY5</accession>
<name>A0A662ZDY5_9GAMM</name>
<organism evidence="1 2">
    <name type="scientific">Succinivibrio dextrinosolvens</name>
    <dbReference type="NCBI Taxonomy" id="83771"/>
    <lineage>
        <taxon>Bacteria</taxon>
        <taxon>Pseudomonadati</taxon>
        <taxon>Pseudomonadota</taxon>
        <taxon>Gammaproteobacteria</taxon>
        <taxon>Aeromonadales</taxon>
        <taxon>Succinivibrionaceae</taxon>
        <taxon>Succinivibrio</taxon>
    </lineage>
</organism>
<gene>
    <name evidence="1" type="ORF">SAMN04487865_106418</name>
</gene>
<keyword evidence="2" id="KW-1185">Reference proteome</keyword>
<dbReference type="AlphaFoldDB" id="A0A662ZDY5"/>
<protein>
    <submittedName>
        <fullName evidence="1">RloB-like protein</fullName>
    </submittedName>
</protein>
<evidence type="ECO:0000313" key="2">
    <source>
        <dbReference type="Proteomes" id="UP000243374"/>
    </source>
</evidence>
<dbReference type="RefSeq" id="WP_074841535.1">
    <property type="nucleotide sequence ID" value="NZ_CP047056.1"/>
</dbReference>
<dbReference type="Proteomes" id="UP000243374">
    <property type="component" value="Unassembled WGS sequence"/>
</dbReference>
<dbReference type="OrthoDB" id="9796523at2"/>
<reference evidence="1 2" key="1">
    <citation type="submission" date="2016-10" db="EMBL/GenBank/DDBJ databases">
        <authorList>
            <person name="Varghese N."/>
            <person name="Submissions S."/>
        </authorList>
    </citation>
    <scope>NUCLEOTIDE SEQUENCE [LARGE SCALE GENOMIC DNA]</scope>
    <source>
        <strain evidence="1 2">22B</strain>
    </source>
</reference>
<proteinExistence type="predicted"/>